<reference evidence="2" key="1">
    <citation type="submission" date="2023-10" db="EMBL/GenBank/DDBJ databases">
        <authorList>
            <person name="Chen Y."/>
            <person name="Shah S."/>
            <person name="Dougan E. K."/>
            <person name="Thang M."/>
            <person name="Chan C."/>
        </authorList>
    </citation>
    <scope>NUCLEOTIDE SEQUENCE [LARGE SCALE GENOMIC DNA]</scope>
</reference>
<gene>
    <name evidence="2" type="ORF">PCOR1329_LOCUS36124</name>
</gene>
<feature type="region of interest" description="Disordered" evidence="1">
    <location>
        <begin position="1"/>
        <end position="43"/>
    </location>
</feature>
<sequence length="304" mass="33067">MGRRRRDGGAPAPGEGGRQPRARDHSAPAGVGGRPLEQRPRPTATCTGCWCWEGRTPGRTQPGLSLAAAVNGAYPTGRAVKDKREAMPLSGQTYEIPAREVRAVDGTARDMRVLLTDTPPCGTGSEEQPLCTRASPNSTQRQQVVPSWMKVALRNGNQPHYAVLFCIDSTATPLWEDAGRCCDLSRLLSALRRSNYTVVLAVTKLLQAREDALRDKNMGVAGGMDPRNSYESFAGRYVEKVSAAIQAASGEQHLPLEPGRQAFPLPNVTIFDVPTWRAAPSFTSRGWAKLRLRSCRTCGTRLRS</sequence>
<organism evidence="2 3">
    <name type="scientific">Prorocentrum cordatum</name>
    <dbReference type="NCBI Taxonomy" id="2364126"/>
    <lineage>
        <taxon>Eukaryota</taxon>
        <taxon>Sar</taxon>
        <taxon>Alveolata</taxon>
        <taxon>Dinophyceae</taxon>
        <taxon>Prorocentrales</taxon>
        <taxon>Prorocentraceae</taxon>
        <taxon>Prorocentrum</taxon>
    </lineage>
</organism>
<proteinExistence type="predicted"/>
<dbReference type="EMBL" id="CAUYUJ010014399">
    <property type="protein sequence ID" value="CAK0840774.1"/>
    <property type="molecule type" value="Genomic_DNA"/>
</dbReference>
<accession>A0ABN9T6T0</accession>
<comment type="caution">
    <text evidence="2">The sequence shown here is derived from an EMBL/GenBank/DDBJ whole genome shotgun (WGS) entry which is preliminary data.</text>
</comment>
<evidence type="ECO:0000313" key="2">
    <source>
        <dbReference type="EMBL" id="CAK0840774.1"/>
    </source>
</evidence>
<keyword evidence="3" id="KW-1185">Reference proteome</keyword>
<protein>
    <submittedName>
        <fullName evidence="2">Uncharacterized protein</fullName>
    </submittedName>
</protein>
<evidence type="ECO:0000256" key="1">
    <source>
        <dbReference type="SAM" id="MobiDB-lite"/>
    </source>
</evidence>
<evidence type="ECO:0000313" key="3">
    <source>
        <dbReference type="Proteomes" id="UP001189429"/>
    </source>
</evidence>
<feature type="region of interest" description="Disordered" evidence="1">
    <location>
        <begin position="118"/>
        <end position="139"/>
    </location>
</feature>
<dbReference type="Proteomes" id="UP001189429">
    <property type="component" value="Unassembled WGS sequence"/>
</dbReference>
<name>A0ABN9T6T0_9DINO</name>